<dbReference type="EMBL" id="KV467256">
    <property type="protein sequence ID" value="OCT56675.1"/>
    <property type="molecule type" value="Genomic_DNA"/>
</dbReference>
<dbReference type="InterPro" id="IPR010681">
    <property type="entry name" value="PRF/CT"/>
</dbReference>
<evidence type="ECO:0000256" key="5">
    <source>
        <dbReference type="SAM" id="MobiDB-lite"/>
    </source>
</evidence>
<comment type="similarity">
    <text evidence="2">Belongs to the IL-6 superfamily.</text>
</comment>
<evidence type="ECO:0000256" key="3">
    <source>
        <dbReference type="ARBA" id="ARBA00022514"/>
    </source>
</evidence>
<accession>A0A974GZL6</accession>
<protein>
    <submittedName>
        <fullName evidence="6">Uncharacterized protein</fullName>
    </submittedName>
</protein>
<reference evidence="6" key="1">
    <citation type="submission" date="2016-05" db="EMBL/GenBank/DDBJ databases">
        <title>WGS assembly of Xenopus laevis.</title>
        <authorList>
            <person name="Session A."/>
            <person name="Uno Y."/>
            <person name="Kwon T."/>
            <person name="Chapman J."/>
            <person name="Toyoda A."/>
            <person name="Takahashi S."/>
            <person name="Fukui A."/>
            <person name="Hikosaka A."/>
            <person name="Putnam N."/>
            <person name="Stites J."/>
            <person name="Van Heeringen S."/>
            <person name="Quigley I."/>
            <person name="Heinz S."/>
            <person name="Hellsten U."/>
            <person name="Lyons J."/>
            <person name="Suzuki A."/>
            <person name="Kondo M."/>
            <person name="Ogino H."/>
            <person name="Ochi H."/>
            <person name="Bogdanovic O."/>
            <person name="Lister R."/>
            <person name="Georgiou G."/>
            <person name="Paranjpe S."/>
            <person name="Van Kruijsbergen I."/>
            <person name="Mozaffari S."/>
            <person name="Shu S."/>
            <person name="Schmutz J."/>
            <person name="Jenkins J."/>
            <person name="Grimwood J."/>
            <person name="Carlson J."/>
            <person name="Mitros T."/>
            <person name="Simakov O."/>
            <person name="Heald R."/>
            <person name="Miller K."/>
            <person name="Haudenschild C."/>
            <person name="Kuroki Y."/>
            <person name="Tanaka T."/>
            <person name="Michiue T."/>
            <person name="Watanabe M."/>
            <person name="Kinoshita T."/>
            <person name="Ohta Y."/>
            <person name="Mawaribuchi S."/>
            <person name="Suzuki Y."/>
            <person name="Haramoto Y."/>
            <person name="Yamamoto T."/>
            <person name="Takagi C."/>
            <person name="Kitzman J."/>
            <person name="Shendure J."/>
            <person name="Nakayama T."/>
            <person name="Izutsu Y."/>
            <person name="Robert J."/>
            <person name="Dichmann D."/>
            <person name="Flajnik M."/>
            <person name="Houston D."/>
            <person name="Marcotte E."/>
            <person name="Wallingford J."/>
            <person name="Ito Y."/>
            <person name="Asashima M."/>
            <person name="Ueno N."/>
            <person name="Matsuda Y."/>
            <person name="Jan Veenstra G."/>
            <person name="Fujiyama A."/>
            <person name="Harland R."/>
            <person name="Taira M."/>
            <person name="Rokhsar D.S."/>
        </authorList>
    </citation>
    <scope>NUCLEOTIDE SEQUENCE</scope>
    <source>
        <strain evidence="6">J</strain>
        <tissue evidence="6">Blood</tissue>
    </source>
</reference>
<dbReference type="Proteomes" id="UP000694892">
    <property type="component" value="Unassembled WGS sequence"/>
</dbReference>
<comment type="subcellular location">
    <subcellularLocation>
        <location evidence="1">Secreted</location>
    </subcellularLocation>
</comment>
<dbReference type="SUPFAM" id="SSF47266">
    <property type="entry name" value="4-helical cytokines"/>
    <property type="match status" value="1"/>
</dbReference>
<dbReference type="GO" id="GO:0007166">
    <property type="term" value="P:cell surface receptor signaling pathway"/>
    <property type="evidence" value="ECO:0007669"/>
    <property type="project" value="TreeGrafter"/>
</dbReference>
<dbReference type="Pfam" id="PF06875">
    <property type="entry name" value="PRF"/>
    <property type="match status" value="1"/>
</dbReference>
<dbReference type="PANTHER" id="PTHR21353:SF8">
    <property type="entry name" value="CARDIOTROPHIN-2"/>
    <property type="match status" value="1"/>
</dbReference>
<dbReference type="GO" id="GO:0005615">
    <property type="term" value="C:extracellular space"/>
    <property type="evidence" value="ECO:0007669"/>
    <property type="project" value="UniProtKB-KW"/>
</dbReference>
<dbReference type="PANTHER" id="PTHR21353">
    <property type="match status" value="1"/>
</dbReference>
<keyword evidence="3" id="KW-0202">Cytokine</keyword>
<dbReference type="AlphaFoldDB" id="A0A974GZL6"/>
<feature type="region of interest" description="Disordered" evidence="5">
    <location>
        <begin position="1"/>
        <end position="49"/>
    </location>
</feature>
<gene>
    <name evidence="6" type="ORF">XELAEV_18004542mg</name>
</gene>
<dbReference type="Gene3D" id="1.20.1250.10">
    <property type="match status" value="1"/>
</dbReference>
<dbReference type="GO" id="GO:0005125">
    <property type="term" value="F:cytokine activity"/>
    <property type="evidence" value="ECO:0007669"/>
    <property type="project" value="UniProtKB-KW"/>
</dbReference>
<evidence type="ECO:0000256" key="1">
    <source>
        <dbReference type="ARBA" id="ARBA00004613"/>
    </source>
</evidence>
<name>A0A974GZL6_XENLA</name>
<proteinExistence type="inferred from homology"/>
<evidence type="ECO:0000313" key="6">
    <source>
        <dbReference type="EMBL" id="OCT56675.1"/>
    </source>
</evidence>
<evidence type="ECO:0000256" key="4">
    <source>
        <dbReference type="ARBA" id="ARBA00022525"/>
    </source>
</evidence>
<dbReference type="InterPro" id="IPR009079">
    <property type="entry name" value="4_helix_cytokine-like_core"/>
</dbReference>
<evidence type="ECO:0000256" key="2">
    <source>
        <dbReference type="ARBA" id="ARBA00007432"/>
    </source>
</evidence>
<feature type="compositionally biased region" description="Basic and acidic residues" evidence="5">
    <location>
        <begin position="27"/>
        <end position="49"/>
    </location>
</feature>
<keyword evidence="4" id="KW-0964">Secreted</keyword>
<organism evidence="6">
    <name type="scientific">Xenopus laevis</name>
    <name type="common">African clawed frog</name>
    <dbReference type="NCBI Taxonomy" id="8355"/>
    <lineage>
        <taxon>Eukaryota</taxon>
        <taxon>Metazoa</taxon>
        <taxon>Chordata</taxon>
        <taxon>Craniata</taxon>
        <taxon>Vertebrata</taxon>
        <taxon>Euteleostomi</taxon>
        <taxon>Amphibia</taxon>
        <taxon>Batrachia</taxon>
        <taxon>Anura</taxon>
        <taxon>Pipoidea</taxon>
        <taxon>Pipidae</taxon>
        <taxon>Xenopodinae</taxon>
        <taxon>Xenopus</taxon>
        <taxon>Xenopus</taxon>
    </lineage>
</organism>
<sequence length="249" mass="27877">MLGIVVPSPGEKELSGNLCVGQAPGGGEKERRARGGEQHKQEQEQHKERAAVCHKCSETMEVLRAIVEASPDILSMQQEQETLAAKQQVLNLVTSIHELSDGLVKEYLSHQGAPFNRDGFTYPLQQLKDLPWLDITRLPSSPWKSLVFSLSAYSTLIGWFTSTLKWQRKLNSRVPLLLKRLEASYKHVMVLSSSLSSLLQEPIPTSKAVPEVKQVFTQKITGYAVCQCFCEWLAQTKRDMEILVAETSV</sequence>